<evidence type="ECO:0000256" key="1">
    <source>
        <dbReference type="HAMAP-Rule" id="MF_00122"/>
    </source>
</evidence>
<dbReference type="PANTHER" id="PTHR15004:SF0">
    <property type="entry name" value="GLUTAMYL-TRNA(GLN) AMIDOTRANSFERASE SUBUNIT C, MITOCHONDRIAL"/>
    <property type="match status" value="1"/>
</dbReference>
<accession>A0ABZ2YC36</accession>
<comment type="function">
    <text evidence="1">Allows the formation of correctly charged Asn-tRNA(Asn) or Gln-tRNA(Gln) through the transamidation of misacylated Asp-tRNA(Asn) or Glu-tRNA(Gln) in organisms which lack either or both of asparaginyl-tRNA or glutaminyl-tRNA synthetases. The reaction takes place in the presence of glutamine and ATP through an activated phospho-Asp-tRNA(Asn) or phospho-Glu-tRNA(Gln).</text>
</comment>
<gene>
    <name evidence="1 2" type="primary">gatC</name>
    <name evidence="2" type="ORF">QBE54_06505</name>
</gene>
<evidence type="ECO:0000313" key="2">
    <source>
        <dbReference type="EMBL" id="WZL75250.1"/>
    </source>
</evidence>
<comment type="similarity">
    <text evidence="1">Belongs to the GatC family.</text>
</comment>
<comment type="catalytic activity">
    <reaction evidence="1">
        <text>L-glutamyl-tRNA(Gln) + L-glutamine + ATP + H2O = L-glutaminyl-tRNA(Gln) + L-glutamate + ADP + phosphate + H(+)</text>
        <dbReference type="Rhea" id="RHEA:17521"/>
        <dbReference type="Rhea" id="RHEA-COMP:9681"/>
        <dbReference type="Rhea" id="RHEA-COMP:9684"/>
        <dbReference type="ChEBI" id="CHEBI:15377"/>
        <dbReference type="ChEBI" id="CHEBI:15378"/>
        <dbReference type="ChEBI" id="CHEBI:29985"/>
        <dbReference type="ChEBI" id="CHEBI:30616"/>
        <dbReference type="ChEBI" id="CHEBI:43474"/>
        <dbReference type="ChEBI" id="CHEBI:58359"/>
        <dbReference type="ChEBI" id="CHEBI:78520"/>
        <dbReference type="ChEBI" id="CHEBI:78521"/>
        <dbReference type="ChEBI" id="CHEBI:456216"/>
    </reaction>
</comment>
<name>A0ABZ2YC36_9BACT</name>
<dbReference type="InterPro" id="IPR003837">
    <property type="entry name" value="GatC"/>
</dbReference>
<comment type="catalytic activity">
    <reaction evidence="1">
        <text>L-aspartyl-tRNA(Asn) + L-glutamine + ATP + H2O = L-asparaginyl-tRNA(Asn) + L-glutamate + ADP + phosphate + 2 H(+)</text>
        <dbReference type="Rhea" id="RHEA:14513"/>
        <dbReference type="Rhea" id="RHEA-COMP:9674"/>
        <dbReference type="Rhea" id="RHEA-COMP:9677"/>
        <dbReference type="ChEBI" id="CHEBI:15377"/>
        <dbReference type="ChEBI" id="CHEBI:15378"/>
        <dbReference type="ChEBI" id="CHEBI:29985"/>
        <dbReference type="ChEBI" id="CHEBI:30616"/>
        <dbReference type="ChEBI" id="CHEBI:43474"/>
        <dbReference type="ChEBI" id="CHEBI:58359"/>
        <dbReference type="ChEBI" id="CHEBI:78515"/>
        <dbReference type="ChEBI" id="CHEBI:78516"/>
        <dbReference type="ChEBI" id="CHEBI:456216"/>
    </reaction>
</comment>
<keyword evidence="1" id="KW-0067">ATP-binding</keyword>
<dbReference type="Proteomes" id="UP001461341">
    <property type="component" value="Chromosome"/>
</dbReference>
<dbReference type="EC" id="6.3.5.-" evidence="1"/>
<dbReference type="RefSeq" id="WP_369017396.1">
    <property type="nucleotide sequence ID" value="NZ_CP121689.1"/>
</dbReference>
<organism evidence="2 3">
    <name type="scientific">Thermatribacter velox</name>
    <dbReference type="NCBI Taxonomy" id="3039681"/>
    <lineage>
        <taxon>Bacteria</taxon>
        <taxon>Pseudomonadati</taxon>
        <taxon>Atribacterota</taxon>
        <taxon>Atribacteria</taxon>
        <taxon>Atribacterales</taxon>
        <taxon>Thermatribacteraceae</taxon>
        <taxon>Thermatribacter</taxon>
    </lineage>
</organism>
<dbReference type="NCBIfam" id="TIGR00135">
    <property type="entry name" value="gatC"/>
    <property type="match status" value="1"/>
</dbReference>
<dbReference type="Pfam" id="PF02686">
    <property type="entry name" value="GatC"/>
    <property type="match status" value="1"/>
</dbReference>
<dbReference type="SUPFAM" id="SSF141000">
    <property type="entry name" value="Glu-tRNAGln amidotransferase C subunit"/>
    <property type="match status" value="1"/>
</dbReference>
<reference evidence="2 3" key="1">
    <citation type="submission" date="2023-03" db="EMBL/GenBank/DDBJ databases">
        <title>Novel Species.</title>
        <authorList>
            <person name="Ma S."/>
        </authorList>
    </citation>
    <scope>NUCLEOTIDE SEQUENCE [LARGE SCALE GENOMIC DNA]</scope>
    <source>
        <strain evidence="2 3">B11</strain>
    </source>
</reference>
<keyword evidence="1" id="KW-0436">Ligase</keyword>
<keyword evidence="1" id="KW-0547">Nucleotide-binding</keyword>
<comment type="subunit">
    <text evidence="1">Heterotrimer of A, B and C subunits.</text>
</comment>
<dbReference type="Gene3D" id="1.10.20.60">
    <property type="entry name" value="Glu-tRNAGln amidotransferase C subunit, N-terminal domain"/>
    <property type="match status" value="1"/>
</dbReference>
<sequence>MDPKINLEEIKKVAQLAKLSFKEEELQTFFEDINNIVSHFAKLEELDLENVSPTSHISWSTPPTNPDQPVQWPDYQKILERAPRVSGNYVIVPKIVDK</sequence>
<evidence type="ECO:0000313" key="3">
    <source>
        <dbReference type="Proteomes" id="UP001461341"/>
    </source>
</evidence>
<keyword evidence="3" id="KW-1185">Reference proteome</keyword>
<protein>
    <recommendedName>
        <fullName evidence="1">Aspartyl/glutamyl-tRNA(Asn/Gln) amidotransferase subunit C</fullName>
        <shortName evidence="1">Asp/Glu-ADT subunit C</shortName>
        <ecNumber evidence="1">6.3.5.-</ecNumber>
    </recommendedName>
</protein>
<dbReference type="InterPro" id="IPR036113">
    <property type="entry name" value="Asp/Glu-ADT_sf_sub_c"/>
</dbReference>
<dbReference type="HAMAP" id="MF_00122">
    <property type="entry name" value="GatC"/>
    <property type="match status" value="1"/>
</dbReference>
<keyword evidence="1" id="KW-0648">Protein biosynthesis</keyword>
<proteinExistence type="inferred from homology"/>
<dbReference type="PANTHER" id="PTHR15004">
    <property type="entry name" value="GLUTAMYL-TRNA(GLN) AMIDOTRANSFERASE SUBUNIT C, MITOCHONDRIAL"/>
    <property type="match status" value="1"/>
</dbReference>
<dbReference type="EMBL" id="CP121689">
    <property type="protein sequence ID" value="WZL75250.1"/>
    <property type="molecule type" value="Genomic_DNA"/>
</dbReference>